<evidence type="ECO:0000256" key="6">
    <source>
        <dbReference type="ARBA" id="ARBA00022989"/>
    </source>
</evidence>
<dbReference type="GO" id="GO:0005886">
    <property type="term" value="C:plasma membrane"/>
    <property type="evidence" value="ECO:0007669"/>
    <property type="project" value="UniProtKB-SubCell"/>
</dbReference>
<feature type="transmembrane region" description="Helical" evidence="8">
    <location>
        <begin position="292"/>
        <end position="313"/>
    </location>
</feature>
<evidence type="ECO:0000256" key="2">
    <source>
        <dbReference type="ARBA" id="ARBA00022475"/>
    </source>
</evidence>
<proteinExistence type="predicted"/>
<dbReference type="GO" id="GO:0016763">
    <property type="term" value="F:pentosyltransferase activity"/>
    <property type="evidence" value="ECO:0007669"/>
    <property type="project" value="TreeGrafter"/>
</dbReference>
<evidence type="ECO:0000256" key="3">
    <source>
        <dbReference type="ARBA" id="ARBA00022676"/>
    </source>
</evidence>
<evidence type="ECO:0000256" key="5">
    <source>
        <dbReference type="ARBA" id="ARBA00022692"/>
    </source>
</evidence>
<keyword evidence="3" id="KW-0328">Glycosyltransferase</keyword>
<dbReference type="Pfam" id="PF13231">
    <property type="entry name" value="PMT_2"/>
    <property type="match status" value="1"/>
</dbReference>
<feature type="domain" description="Glycosyltransferase RgtA/B/C/D-like" evidence="9">
    <location>
        <begin position="65"/>
        <end position="226"/>
    </location>
</feature>
<dbReference type="OrthoDB" id="9792789at2"/>
<dbReference type="GO" id="GO:0009103">
    <property type="term" value="P:lipopolysaccharide biosynthetic process"/>
    <property type="evidence" value="ECO:0007669"/>
    <property type="project" value="UniProtKB-ARBA"/>
</dbReference>
<keyword evidence="7 8" id="KW-0472">Membrane</keyword>
<evidence type="ECO:0000256" key="7">
    <source>
        <dbReference type="ARBA" id="ARBA00023136"/>
    </source>
</evidence>
<comment type="subcellular location">
    <subcellularLocation>
        <location evidence="1">Cell membrane</location>
        <topology evidence="1">Multi-pass membrane protein</topology>
    </subcellularLocation>
</comment>
<evidence type="ECO:0000256" key="4">
    <source>
        <dbReference type="ARBA" id="ARBA00022679"/>
    </source>
</evidence>
<protein>
    <submittedName>
        <fullName evidence="10">Glycosyltransferase family 39 protein</fullName>
    </submittedName>
</protein>
<name>A0A5D0JGT8_9FLAO</name>
<feature type="transmembrane region" description="Helical" evidence="8">
    <location>
        <begin position="409"/>
        <end position="428"/>
    </location>
</feature>
<gene>
    <name evidence="10" type="ORF">FUA24_00950</name>
</gene>
<evidence type="ECO:0000313" key="11">
    <source>
        <dbReference type="Proteomes" id="UP000323930"/>
    </source>
</evidence>
<feature type="transmembrane region" description="Helical" evidence="8">
    <location>
        <begin position="80"/>
        <end position="107"/>
    </location>
</feature>
<evidence type="ECO:0000256" key="1">
    <source>
        <dbReference type="ARBA" id="ARBA00004651"/>
    </source>
</evidence>
<feature type="transmembrane region" description="Helical" evidence="8">
    <location>
        <begin position="140"/>
        <end position="158"/>
    </location>
</feature>
<organism evidence="10 11">
    <name type="scientific">Seonamhaeicola marinus</name>
    <dbReference type="NCBI Taxonomy" id="1912246"/>
    <lineage>
        <taxon>Bacteria</taxon>
        <taxon>Pseudomonadati</taxon>
        <taxon>Bacteroidota</taxon>
        <taxon>Flavobacteriia</taxon>
        <taxon>Flavobacteriales</taxon>
        <taxon>Flavobacteriaceae</taxon>
    </lineage>
</organism>
<dbReference type="EMBL" id="VSDQ01000107">
    <property type="protein sequence ID" value="TYA94789.1"/>
    <property type="molecule type" value="Genomic_DNA"/>
</dbReference>
<feature type="transmembrane region" description="Helical" evidence="8">
    <location>
        <begin position="12"/>
        <end position="35"/>
    </location>
</feature>
<reference evidence="10 11" key="1">
    <citation type="submission" date="2019-08" db="EMBL/GenBank/DDBJ databases">
        <title>Seonamhaeicola sediminis sp. nov., isolated from marine sediment.</title>
        <authorList>
            <person name="Cao W.R."/>
        </authorList>
    </citation>
    <scope>NUCLEOTIDE SEQUENCE [LARGE SCALE GENOMIC DNA]</scope>
    <source>
        <strain evidence="10 11">B011</strain>
    </source>
</reference>
<keyword evidence="2" id="KW-1003">Cell membrane</keyword>
<evidence type="ECO:0000313" key="10">
    <source>
        <dbReference type="EMBL" id="TYA94789.1"/>
    </source>
</evidence>
<dbReference type="Proteomes" id="UP000323930">
    <property type="component" value="Unassembled WGS sequence"/>
</dbReference>
<dbReference type="InterPro" id="IPR050297">
    <property type="entry name" value="LipidA_mod_glycosyltrf_83"/>
</dbReference>
<dbReference type="GO" id="GO:0010041">
    <property type="term" value="P:response to iron(III) ion"/>
    <property type="evidence" value="ECO:0007669"/>
    <property type="project" value="TreeGrafter"/>
</dbReference>
<feature type="transmembrane region" description="Helical" evidence="8">
    <location>
        <begin position="164"/>
        <end position="197"/>
    </location>
</feature>
<feature type="transmembrane region" description="Helical" evidence="8">
    <location>
        <begin position="381"/>
        <end position="400"/>
    </location>
</feature>
<dbReference type="RefSeq" id="WP_148539664.1">
    <property type="nucleotide sequence ID" value="NZ_VSDQ01000107.1"/>
</dbReference>
<keyword evidence="6 8" id="KW-1133">Transmembrane helix</keyword>
<accession>A0A5D0JGT8</accession>
<feature type="transmembrane region" description="Helical" evidence="8">
    <location>
        <begin position="259"/>
        <end position="280"/>
    </location>
</feature>
<feature type="transmembrane region" description="Helical" evidence="8">
    <location>
        <begin position="319"/>
        <end position="335"/>
    </location>
</feature>
<dbReference type="PANTHER" id="PTHR33908">
    <property type="entry name" value="MANNOSYLTRANSFERASE YKCB-RELATED"/>
    <property type="match status" value="1"/>
</dbReference>
<feature type="transmembrane region" description="Helical" evidence="8">
    <location>
        <begin position="113"/>
        <end position="133"/>
    </location>
</feature>
<dbReference type="InterPro" id="IPR038731">
    <property type="entry name" value="RgtA/B/C-like"/>
</dbReference>
<evidence type="ECO:0000256" key="8">
    <source>
        <dbReference type="SAM" id="Phobius"/>
    </source>
</evidence>
<comment type="caution">
    <text evidence="10">The sequence shown here is derived from an EMBL/GenBank/DDBJ whole genome shotgun (WGS) entry which is preliminary data.</text>
</comment>
<sequence>MLFQRVFNANKLLSVFVLSLIICGFFIHGFPIYILDEAKNAEAAREMLYHNTFIVPTFNDILRTDKPPLHYFFMMLGYKIFGVGAFGARFFSSVFGALTLAGTYYFVSKLFNKSVAVTTWLVLLSAVFFVQLFHQAVPDPYLICFISMGLFCFIDYYCNRKLLFLLLFYVLLGLGTLSKGPIAIVLPGLIIMVFLYFKKELFTKNLFSYYPVLGGLLTILIASPWFVLVHKATNGVWTEGFFLEHNVNRFGSKMEGHGGIFLITWAFVILGLLPFSLYVVQGLRNAWLERKNDVVFFAFIVSVVFIVFFSISGTKLPNYTMPCYPFLAFLIGYYIDKVIKKELTIKWFKWSTIALIVISVFLPIGAFIAFNVEEQLKPVKWFSIFLLIAPIGAFWAFFWLKKGELKRSVSIIGGSWVFLGMVIFGIIYPKLIILNPVTKSLEVIPEGSEIVVYKRLDAAFPFNYKRTFDVFETKEAIELFLNKNEDGFVITNYKKAKQDFEDLNYKLLLEYKALFENHKTYIFKREE</sequence>
<dbReference type="AlphaFoldDB" id="A0A5D0JGT8"/>
<feature type="transmembrane region" description="Helical" evidence="8">
    <location>
        <begin position="209"/>
        <end position="228"/>
    </location>
</feature>
<evidence type="ECO:0000259" key="9">
    <source>
        <dbReference type="Pfam" id="PF13231"/>
    </source>
</evidence>
<feature type="transmembrane region" description="Helical" evidence="8">
    <location>
        <begin position="347"/>
        <end position="369"/>
    </location>
</feature>
<keyword evidence="4 10" id="KW-0808">Transferase</keyword>
<keyword evidence="11" id="KW-1185">Reference proteome</keyword>
<dbReference type="PANTHER" id="PTHR33908:SF3">
    <property type="entry name" value="UNDECAPRENYL PHOSPHATE-ALPHA-4-AMINO-4-DEOXY-L-ARABINOSE ARABINOSYL TRANSFERASE"/>
    <property type="match status" value="1"/>
</dbReference>
<keyword evidence="5 8" id="KW-0812">Transmembrane</keyword>